<gene>
    <name evidence="1" type="ORF">PBS001_LOCUS9001</name>
</gene>
<organism evidence="1 2">
    <name type="scientific">Peronospora belbahrii</name>
    <dbReference type="NCBI Taxonomy" id="622444"/>
    <lineage>
        <taxon>Eukaryota</taxon>
        <taxon>Sar</taxon>
        <taxon>Stramenopiles</taxon>
        <taxon>Oomycota</taxon>
        <taxon>Peronosporomycetes</taxon>
        <taxon>Peronosporales</taxon>
        <taxon>Peronosporaceae</taxon>
        <taxon>Peronospora</taxon>
    </lineage>
</organism>
<comment type="caution">
    <text evidence="1">The sequence shown here is derived from an EMBL/GenBank/DDBJ whole genome shotgun (WGS) entry which is preliminary data.</text>
</comment>
<dbReference type="Proteomes" id="UP001158986">
    <property type="component" value="Unassembled WGS sequence"/>
</dbReference>
<proteinExistence type="predicted"/>
<dbReference type="EMBL" id="CAKLCB010000390">
    <property type="protein sequence ID" value="CAH0522574.1"/>
    <property type="molecule type" value="Genomic_DNA"/>
</dbReference>
<keyword evidence="2" id="KW-1185">Reference proteome</keyword>
<protein>
    <submittedName>
        <fullName evidence="1">Uncharacterized protein</fullName>
    </submittedName>
</protein>
<accession>A0ABN8DBF3</accession>
<evidence type="ECO:0000313" key="1">
    <source>
        <dbReference type="EMBL" id="CAH0522574.1"/>
    </source>
</evidence>
<sequence length="130" mass="13990">MLAKPRRLTNLNKQYAIFRIGALLFLPAVIDLAAGQLARDALQSTVLLTSKLSTNGQTDVIDWADTRQVTRRDPVPMLLACQVSLTRLSNLEAQLVMREVATTASGKCQAIALVRAAAGQALEEPGDAFA</sequence>
<reference evidence="1 2" key="1">
    <citation type="submission" date="2021-11" db="EMBL/GenBank/DDBJ databases">
        <authorList>
            <person name="Islam A."/>
            <person name="Islam S."/>
            <person name="Flora M.S."/>
            <person name="Rahman M."/>
            <person name="Ziaur R.M."/>
            <person name="Epstein J.H."/>
            <person name="Hassan M."/>
            <person name="Klassen M."/>
            <person name="Woodard K."/>
            <person name="Webb A."/>
            <person name="Webby R.J."/>
            <person name="El Zowalaty M.E."/>
        </authorList>
    </citation>
    <scope>NUCLEOTIDE SEQUENCE [LARGE SCALE GENOMIC DNA]</scope>
    <source>
        <strain evidence="1">Pbs1</strain>
    </source>
</reference>
<name>A0ABN8DBF3_9STRA</name>
<evidence type="ECO:0000313" key="2">
    <source>
        <dbReference type="Proteomes" id="UP001158986"/>
    </source>
</evidence>